<feature type="transmembrane region" description="Helical" evidence="7">
    <location>
        <begin position="262"/>
        <end position="282"/>
    </location>
</feature>
<comment type="caution">
    <text evidence="9">The sequence shown here is derived from an EMBL/GenBank/DDBJ whole genome shotgun (WGS) entry which is preliminary data.</text>
</comment>
<feature type="transmembrane region" description="Helical" evidence="7">
    <location>
        <begin position="143"/>
        <end position="163"/>
    </location>
</feature>
<evidence type="ECO:0000256" key="3">
    <source>
        <dbReference type="ARBA" id="ARBA00022475"/>
    </source>
</evidence>
<comment type="subcellular location">
    <subcellularLocation>
        <location evidence="1 7">Cell membrane</location>
        <topology evidence="1 7">Multi-pass membrane protein</topology>
    </subcellularLocation>
</comment>
<feature type="domain" description="ABC transmembrane type-1" evidence="8">
    <location>
        <begin position="76"/>
        <end position="278"/>
    </location>
</feature>
<keyword evidence="2 7" id="KW-0813">Transport</keyword>
<dbReference type="InterPro" id="IPR035906">
    <property type="entry name" value="MetI-like_sf"/>
</dbReference>
<keyword evidence="4 7" id="KW-0812">Transmembrane</keyword>
<evidence type="ECO:0000256" key="4">
    <source>
        <dbReference type="ARBA" id="ARBA00022692"/>
    </source>
</evidence>
<feature type="transmembrane region" description="Helical" evidence="7">
    <location>
        <begin position="184"/>
        <end position="206"/>
    </location>
</feature>
<keyword evidence="5 7" id="KW-1133">Transmembrane helix</keyword>
<feature type="transmembrane region" description="Helical" evidence="7">
    <location>
        <begin position="113"/>
        <end position="137"/>
    </location>
</feature>
<evidence type="ECO:0000313" key="9">
    <source>
        <dbReference type="EMBL" id="HIV28340.1"/>
    </source>
</evidence>
<reference evidence="9" key="2">
    <citation type="journal article" date="2021" name="PeerJ">
        <title>Extensive microbial diversity within the chicken gut microbiome revealed by metagenomics and culture.</title>
        <authorList>
            <person name="Gilroy R."/>
            <person name="Ravi A."/>
            <person name="Getino M."/>
            <person name="Pursley I."/>
            <person name="Horton D.L."/>
            <person name="Alikhan N.F."/>
            <person name="Baker D."/>
            <person name="Gharbi K."/>
            <person name="Hall N."/>
            <person name="Watson M."/>
            <person name="Adriaenssens E.M."/>
            <person name="Foster-Nyarko E."/>
            <person name="Jarju S."/>
            <person name="Secka A."/>
            <person name="Antonio M."/>
            <person name="Oren A."/>
            <person name="Chaudhuri R.R."/>
            <person name="La Ragione R."/>
            <person name="Hildebrand F."/>
            <person name="Pallen M.J."/>
        </authorList>
    </citation>
    <scope>NUCLEOTIDE SEQUENCE</scope>
    <source>
        <strain evidence="9">CHK183-6373</strain>
    </source>
</reference>
<evidence type="ECO:0000256" key="5">
    <source>
        <dbReference type="ARBA" id="ARBA00022989"/>
    </source>
</evidence>
<dbReference type="PROSITE" id="PS50928">
    <property type="entry name" value="ABC_TM1"/>
    <property type="match status" value="1"/>
</dbReference>
<sequence>MAGIRDTRADRVFGAVNMGLLTVLVLLVLYPLIYVVSCSVSDPSAVGAGEVILLPKGFTLMGYRRVFQEDAILTGYGNTLLYTVVGTAINLAVTVPAGYALSRRELPFHRTIMMFFLFTMYFSGGLVPTFLLVSSLGLYNTRAVLVILGAFSTYNCIICRTFFAALPKELDEAAFIDGCSPLRVFFQIALPLSQALLGVMVLYFAVGHWNSYFNAMMYINNEAYKPLQLILRRILILEQASADMMASGGDEYAAEQFKLKELVQYAVIVVSSLPVLILYPFLQKYFAQGVMIGSLKG</sequence>
<evidence type="ECO:0000256" key="7">
    <source>
        <dbReference type="RuleBase" id="RU363032"/>
    </source>
</evidence>
<evidence type="ECO:0000259" key="8">
    <source>
        <dbReference type="PROSITE" id="PS50928"/>
    </source>
</evidence>
<dbReference type="SUPFAM" id="SSF161098">
    <property type="entry name" value="MetI-like"/>
    <property type="match status" value="1"/>
</dbReference>
<dbReference type="EMBL" id="DVOT01000184">
    <property type="protein sequence ID" value="HIV28340.1"/>
    <property type="molecule type" value="Genomic_DNA"/>
</dbReference>
<dbReference type="PANTHER" id="PTHR43744:SF9">
    <property type="entry name" value="POLYGALACTURONAN_RHAMNOGALACTURONAN TRANSPORT SYSTEM PERMEASE PROTEIN YTCP"/>
    <property type="match status" value="1"/>
</dbReference>
<dbReference type="GO" id="GO:0005886">
    <property type="term" value="C:plasma membrane"/>
    <property type="evidence" value="ECO:0007669"/>
    <property type="project" value="UniProtKB-SubCell"/>
</dbReference>
<dbReference type="GO" id="GO:0055085">
    <property type="term" value="P:transmembrane transport"/>
    <property type="evidence" value="ECO:0007669"/>
    <property type="project" value="InterPro"/>
</dbReference>
<evidence type="ECO:0000256" key="1">
    <source>
        <dbReference type="ARBA" id="ARBA00004651"/>
    </source>
</evidence>
<dbReference type="Gene3D" id="1.10.3720.10">
    <property type="entry name" value="MetI-like"/>
    <property type="match status" value="1"/>
</dbReference>
<evidence type="ECO:0000256" key="2">
    <source>
        <dbReference type="ARBA" id="ARBA00022448"/>
    </source>
</evidence>
<protein>
    <submittedName>
        <fullName evidence="9">Carbohydrate ABC transporter permease</fullName>
    </submittedName>
</protein>
<feature type="transmembrane region" description="Helical" evidence="7">
    <location>
        <begin position="80"/>
        <end position="101"/>
    </location>
</feature>
<organism evidence="9 10">
    <name type="scientific">Candidatus Ornithocaccomicrobium faecavium</name>
    <dbReference type="NCBI Taxonomy" id="2840890"/>
    <lineage>
        <taxon>Bacteria</taxon>
        <taxon>Bacillati</taxon>
        <taxon>Bacillota</taxon>
        <taxon>Clostridia</taxon>
        <taxon>Candidatus Ornithocaccomicrobium</taxon>
    </lineage>
</organism>
<dbReference type="AlphaFoldDB" id="A0A9D1P9F4"/>
<keyword evidence="6 7" id="KW-0472">Membrane</keyword>
<feature type="transmembrane region" description="Helical" evidence="7">
    <location>
        <begin position="12"/>
        <end position="33"/>
    </location>
</feature>
<dbReference type="PANTHER" id="PTHR43744">
    <property type="entry name" value="ABC TRANSPORTER PERMEASE PROTEIN MG189-RELATED-RELATED"/>
    <property type="match status" value="1"/>
</dbReference>
<dbReference type="Proteomes" id="UP000886884">
    <property type="component" value="Unassembled WGS sequence"/>
</dbReference>
<accession>A0A9D1P9F4</accession>
<gene>
    <name evidence="9" type="ORF">IAA64_10225</name>
</gene>
<dbReference type="Pfam" id="PF00528">
    <property type="entry name" value="BPD_transp_1"/>
    <property type="match status" value="1"/>
</dbReference>
<dbReference type="InterPro" id="IPR000515">
    <property type="entry name" value="MetI-like"/>
</dbReference>
<keyword evidence="3" id="KW-1003">Cell membrane</keyword>
<evidence type="ECO:0000313" key="10">
    <source>
        <dbReference type="Proteomes" id="UP000886884"/>
    </source>
</evidence>
<proteinExistence type="inferred from homology"/>
<comment type="similarity">
    <text evidence="7">Belongs to the binding-protein-dependent transport system permease family.</text>
</comment>
<evidence type="ECO:0000256" key="6">
    <source>
        <dbReference type="ARBA" id="ARBA00023136"/>
    </source>
</evidence>
<name>A0A9D1P9F4_9FIRM</name>
<dbReference type="CDD" id="cd06261">
    <property type="entry name" value="TM_PBP2"/>
    <property type="match status" value="1"/>
</dbReference>
<reference evidence="9" key="1">
    <citation type="submission" date="2020-10" db="EMBL/GenBank/DDBJ databases">
        <authorList>
            <person name="Gilroy R."/>
        </authorList>
    </citation>
    <scope>NUCLEOTIDE SEQUENCE</scope>
    <source>
        <strain evidence="9">CHK183-6373</strain>
    </source>
</reference>